<reference evidence="2" key="1">
    <citation type="submission" date="2018-02" db="EMBL/GenBank/DDBJ databases">
        <title>Rhizophora mucronata_Transcriptome.</title>
        <authorList>
            <person name="Meera S.P."/>
            <person name="Sreeshan A."/>
            <person name="Augustine A."/>
        </authorList>
    </citation>
    <scope>NUCLEOTIDE SEQUENCE</scope>
    <source>
        <tissue evidence="2">Leaf</tissue>
    </source>
</reference>
<sequence length="58" mass="6717">MDKVCFNIAMIINRALMISFISNHNAFLFIFGYTIFFFSLATRYAVKLKMYLLLVLAG</sequence>
<protein>
    <submittedName>
        <fullName evidence="2">Uncharacterized protein</fullName>
    </submittedName>
</protein>
<keyword evidence="1" id="KW-1133">Transmembrane helix</keyword>
<proteinExistence type="predicted"/>
<accession>A0A2P2PKT3</accession>
<name>A0A2P2PKT3_RHIMU</name>
<evidence type="ECO:0000256" key="1">
    <source>
        <dbReference type="SAM" id="Phobius"/>
    </source>
</evidence>
<feature type="transmembrane region" description="Helical" evidence="1">
    <location>
        <begin position="26"/>
        <end position="46"/>
    </location>
</feature>
<keyword evidence="1" id="KW-0472">Membrane</keyword>
<evidence type="ECO:0000313" key="2">
    <source>
        <dbReference type="EMBL" id="MBX55348.1"/>
    </source>
</evidence>
<keyword evidence="1" id="KW-0812">Transmembrane</keyword>
<organism evidence="2">
    <name type="scientific">Rhizophora mucronata</name>
    <name type="common">Asiatic mangrove</name>
    <dbReference type="NCBI Taxonomy" id="61149"/>
    <lineage>
        <taxon>Eukaryota</taxon>
        <taxon>Viridiplantae</taxon>
        <taxon>Streptophyta</taxon>
        <taxon>Embryophyta</taxon>
        <taxon>Tracheophyta</taxon>
        <taxon>Spermatophyta</taxon>
        <taxon>Magnoliopsida</taxon>
        <taxon>eudicotyledons</taxon>
        <taxon>Gunneridae</taxon>
        <taxon>Pentapetalae</taxon>
        <taxon>rosids</taxon>
        <taxon>fabids</taxon>
        <taxon>Malpighiales</taxon>
        <taxon>Rhizophoraceae</taxon>
        <taxon>Rhizophora</taxon>
    </lineage>
</organism>
<dbReference type="EMBL" id="GGEC01074864">
    <property type="protein sequence ID" value="MBX55348.1"/>
    <property type="molecule type" value="Transcribed_RNA"/>
</dbReference>
<dbReference type="AlphaFoldDB" id="A0A2P2PKT3"/>